<reference evidence="3 4" key="1">
    <citation type="journal article" date="2015" name="Nature">
        <title>rRNA introns, odd ribosomes, and small enigmatic genomes across a large radiation of phyla.</title>
        <authorList>
            <person name="Brown C.T."/>
            <person name="Hug L.A."/>
            <person name="Thomas B.C."/>
            <person name="Sharon I."/>
            <person name="Castelle C.J."/>
            <person name="Singh A."/>
            <person name="Wilkins M.J."/>
            <person name="Williams K.H."/>
            <person name="Banfield J.F."/>
        </authorList>
    </citation>
    <scope>NUCLEOTIDE SEQUENCE [LARGE SCALE GENOMIC DNA]</scope>
</reference>
<dbReference type="Proteomes" id="UP000033910">
    <property type="component" value="Unassembled WGS sequence"/>
</dbReference>
<accession>A0A0G1ENY8</accession>
<dbReference type="InterPro" id="IPR014710">
    <property type="entry name" value="RmlC-like_jellyroll"/>
</dbReference>
<evidence type="ECO:0000256" key="1">
    <source>
        <dbReference type="PIRSR" id="PIRSR600888-1"/>
    </source>
</evidence>
<dbReference type="GO" id="GO:0005829">
    <property type="term" value="C:cytosol"/>
    <property type="evidence" value="ECO:0007669"/>
    <property type="project" value="TreeGrafter"/>
</dbReference>
<dbReference type="EMBL" id="LCGF01000013">
    <property type="protein sequence ID" value="KKT11528.1"/>
    <property type="molecule type" value="Genomic_DNA"/>
</dbReference>
<evidence type="ECO:0000313" key="3">
    <source>
        <dbReference type="EMBL" id="KKT11528.1"/>
    </source>
</evidence>
<evidence type="ECO:0000256" key="2">
    <source>
        <dbReference type="PIRSR" id="PIRSR600888-3"/>
    </source>
</evidence>
<dbReference type="GO" id="GO:0019305">
    <property type="term" value="P:dTDP-rhamnose biosynthetic process"/>
    <property type="evidence" value="ECO:0007669"/>
    <property type="project" value="TreeGrafter"/>
</dbReference>
<dbReference type="InterPro" id="IPR000888">
    <property type="entry name" value="RmlC-like"/>
</dbReference>
<feature type="active site" description="Proton donor" evidence="1">
    <location>
        <position position="143"/>
    </location>
</feature>
<dbReference type="PANTHER" id="PTHR21047">
    <property type="entry name" value="DTDP-6-DEOXY-D-GLUCOSE-3,5 EPIMERASE"/>
    <property type="match status" value="1"/>
</dbReference>
<dbReference type="PANTHER" id="PTHR21047:SF2">
    <property type="entry name" value="THYMIDINE DIPHOSPHO-4-KETO-RHAMNOSE 3,5-EPIMERASE"/>
    <property type="match status" value="1"/>
</dbReference>
<dbReference type="SUPFAM" id="SSF51182">
    <property type="entry name" value="RmlC-like cupins"/>
    <property type="match status" value="1"/>
</dbReference>
<dbReference type="CDD" id="cd00438">
    <property type="entry name" value="cupin_RmlC"/>
    <property type="match status" value="1"/>
</dbReference>
<evidence type="ECO:0000313" key="4">
    <source>
        <dbReference type="Proteomes" id="UP000033910"/>
    </source>
</evidence>
<protein>
    <submittedName>
        <fullName evidence="3">RmlC</fullName>
    </submittedName>
</protein>
<dbReference type="GO" id="GO:0008830">
    <property type="term" value="F:dTDP-4-dehydrorhamnose 3,5-epimerase activity"/>
    <property type="evidence" value="ECO:0007669"/>
    <property type="project" value="InterPro"/>
</dbReference>
<dbReference type="GO" id="GO:0000271">
    <property type="term" value="P:polysaccharide biosynthetic process"/>
    <property type="evidence" value="ECO:0007669"/>
    <property type="project" value="TreeGrafter"/>
</dbReference>
<dbReference type="AlphaFoldDB" id="A0A0G1ENY8"/>
<dbReference type="Pfam" id="PF00908">
    <property type="entry name" value="dTDP_sugar_isom"/>
    <property type="match status" value="1"/>
</dbReference>
<feature type="site" description="Participates in a stacking interaction with the thymidine ring of dTDP-4-oxo-6-deoxyglucose" evidence="2">
    <location>
        <position position="149"/>
    </location>
</feature>
<comment type="caution">
    <text evidence="3">The sequence shown here is derived from an EMBL/GenBank/DDBJ whole genome shotgun (WGS) entry which is preliminary data.</text>
</comment>
<proteinExistence type="predicted"/>
<name>A0A0G1ENY8_UNCKA</name>
<feature type="active site" description="Proton acceptor" evidence="1">
    <location>
        <position position="76"/>
    </location>
</feature>
<sequence length="206" mass="23137">MSIKTEVPTKNNPNRNVRTTDIEGLLVLERPTMDDERGFFREVLEKRDIEAAAGNKIEIVQWNHSRSNPGVIRGIHAEPWDKIVYCVQGSVLNVVVDLRVGSATFGKVFSKELGGENMYALYIPQGVANSFCVSGQESADYSYLVTAYYEGKPTPAISWDDPLITKQFGGWPVKNPIISDKDKNYPTLKEKFGGEVDFSNYPWLNL</sequence>
<gene>
    <name evidence="3" type="ORF">UV89_C0013G0005</name>
</gene>
<dbReference type="Gene3D" id="2.60.120.10">
    <property type="entry name" value="Jelly Rolls"/>
    <property type="match status" value="1"/>
</dbReference>
<dbReference type="InterPro" id="IPR011051">
    <property type="entry name" value="RmlC_Cupin_sf"/>
</dbReference>
<organism evidence="3 4">
    <name type="scientific">candidate division WWE3 bacterium GW2011_GWB2_43_22</name>
    <dbReference type="NCBI Taxonomy" id="1619118"/>
    <lineage>
        <taxon>Bacteria</taxon>
        <taxon>Katanobacteria</taxon>
    </lineage>
</organism>